<sequence length="582" mass="66311">MFDDLFKSAEEKAKAEAAQHFDLGMKHLEGKFFNRAMMEFKKAMDLAHEEVYPRLMQELDNTSNSGQLEAALAIGLNLLKENQQDYELANKLGNFAREMENFNQAESLYKMALRVNKNFEKAFYNLAACAARIPIYDDQVKSSISIFDKVDDYVLPEYIGEDPDPPAKLLAKLEEGNTKLRETKIAEFTAQIAAQEELGNNVEASHLKMEMDHFLAEPQKVGPKQVVEEFMRLIEAEPEKASQHRYNLGLYALINHLPNMAQDAFGALSAGEFDLLELLQAIALDQGGHLDEAIDKVNRILGANEFNRYSNVNLGLMFKKGGKRFLATKYLVKTAALLEKSGGLYSMRELVKIAYASIEEGNLKKAQNFLAIAVTEIHDPALWLKLGEVLVELKKYDEATEALRQVLKMDPENQQAPVKLKEIHDYYAEKGLSLQGERKFKAAAEYLHKALTVLRLPETLKAAATVFKELHNYDKADELILELHEIEQKEKERLVEVERQNKIGEAKAAMQKRNFRAAAELLESALRMKVDKNVFLQLSAIYKALKKFEDLDSLSQRWAKMLEHEEKLKLYEREKERALTGD</sequence>
<dbReference type="EMBL" id="MFNF01000054">
    <property type="protein sequence ID" value="OGG99840.1"/>
    <property type="molecule type" value="Genomic_DNA"/>
</dbReference>
<reference evidence="4 5" key="1">
    <citation type="journal article" date="2016" name="Nat. Commun.">
        <title>Thousands of microbial genomes shed light on interconnected biogeochemical processes in an aquifer system.</title>
        <authorList>
            <person name="Anantharaman K."/>
            <person name="Brown C.T."/>
            <person name="Hug L.A."/>
            <person name="Sharon I."/>
            <person name="Castelle C.J."/>
            <person name="Probst A.J."/>
            <person name="Thomas B.C."/>
            <person name="Singh A."/>
            <person name="Wilkins M.J."/>
            <person name="Karaoz U."/>
            <person name="Brodie E.L."/>
            <person name="Williams K.H."/>
            <person name="Hubbard S.S."/>
            <person name="Banfield J.F."/>
        </authorList>
    </citation>
    <scope>NUCLEOTIDE SEQUENCE [LARGE SCALE GENOMIC DNA]</scope>
</reference>
<dbReference type="InterPro" id="IPR011990">
    <property type="entry name" value="TPR-like_helical_dom_sf"/>
</dbReference>
<proteinExistence type="predicted"/>
<keyword evidence="1" id="KW-0677">Repeat</keyword>
<dbReference type="PROSITE" id="PS50005">
    <property type="entry name" value="TPR"/>
    <property type="match status" value="1"/>
</dbReference>
<evidence type="ECO:0000256" key="1">
    <source>
        <dbReference type="ARBA" id="ARBA00022737"/>
    </source>
</evidence>
<dbReference type="Gene3D" id="1.25.40.10">
    <property type="entry name" value="Tetratricopeptide repeat domain"/>
    <property type="match status" value="2"/>
</dbReference>
<evidence type="ECO:0008006" key="6">
    <source>
        <dbReference type="Google" id="ProtNLM"/>
    </source>
</evidence>
<feature type="repeat" description="TPR" evidence="3">
    <location>
        <begin position="380"/>
        <end position="413"/>
    </location>
</feature>
<evidence type="ECO:0000256" key="2">
    <source>
        <dbReference type="ARBA" id="ARBA00022803"/>
    </source>
</evidence>
<evidence type="ECO:0000313" key="4">
    <source>
        <dbReference type="EMBL" id="OGG99840.1"/>
    </source>
</evidence>
<name>A0A1F6GP71_9PROT</name>
<gene>
    <name evidence="4" type="ORF">A2557_11645</name>
</gene>
<dbReference type="InterPro" id="IPR013105">
    <property type="entry name" value="TPR_2"/>
</dbReference>
<keyword evidence="2 3" id="KW-0802">TPR repeat</keyword>
<evidence type="ECO:0000313" key="5">
    <source>
        <dbReference type="Proteomes" id="UP000177583"/>
    </source>
</evidence>
<accession>A0A1F6GP71</accession>
<dbReference type="PROSITE" id="PS50293">
    <property type="entry name" value="TPR_REGION"/>
    <property type="match status" value="1"/>
</dbReference>
<dbReference type="InterPro" id="IPR019734">
    <property type="entry name" value="TPR_rpt"/>
</dbReference>
<dbReference type="Pfam" id="PF07719">
    <property type="entry name" value="TPR_2"/>
    <property type="match status" value="1"/>
</dbReference>
<comment type="caution">
    <text evidence="4">The sequence shown here is derived from an EMBL/GenBank/DDBJ whole genome shotgun (WGS) entry which is preliminary data.</text>
</comment>
<dbReference type="AlphaFoldDB" id="A0A1F6GP71"/>
<dbReference type="Proteomes" id="UP000177583">
    <property type="component" value="Unassembled WGS sequence"/>
</dbReference>
<dbReference type="SUPFAM" id="SSF48452">
    <property type="entry name" value="TPR-like"/>
    <property type="match status" value="2"/>
</dbReference>
<organism evidence="4 5">
    <name type="scientific">Candidatus Lambdaproteobacteria bacterium RIFOXYD2_FULL_56_26</name>
    <dbReference type="NCBI Taxonomy" id="1817773"/>
    <lineage>
        <taxon>Bacteria</taxon>
        <taxon>Pseudomonadati</taxon>
        <taxon>Pseudomonadota</taxon>
        <taxon>Candidatus Lambdaproteobacteria</taxon>
    </lineage>
</organism>
<protein>
    <recommendedName>
        <fullName evidence="6">Tetratricopeptide repeat protein</fullName>
    </recommendedName>
</protein>
<evidence type="ECO:0000256" key="3">
    <source>
        <dbReference type="PROSITE-ProRule" id="PRU00339"/>
    </source>
</evidence>
<dbReference type="SMART" id="SM00028">
    <property type="entry name" value="TPR"/>
    <property type="match status" value="4"/>
</dbReference>